<dbReference type="OrthoDB" id="696626at2759"/>
<evidence type="ECO:0000313" key="3">
    <source>
        <dbReference type="EMBL" id="TVU22328.1"/>
    </source>
</evidence>
<reference evidence="3 4" key="1">
    <citation type="journal article" date="2019" name="Sci. Rep.">
        <title>A high-quality genome of Eragrostis curvula grass provides insights into Poaceae evolution and supports new strategies to enhance forage quality.</title>
        <authorList>
            <person name="Carballo J."/>
            <person name="Santos B.A.C.M."/>
            <person name="Zappacosta D."/>
            <person name="Garbus I."/>
            <person name="Selva J.P."/>
            <person name="Gallo C.A."/>
            <person name="Diaz A."/>
            <person name="Albertini E."/>
            <person name="Caccamo M."/>
            <person name="Echenique V."/>
        </authorList>
    </citation>
    <scope>NUCLEOTIDE SEQUENCE [LARGE SCALE GENOMIC DNA]</scope>
    <source>
        <strain evidence="4">cv. Victoria</strain>
        <tissue evidence="3">Leaf</tissue>
    </source>
</reference>
<feature type="compositionally biased region" description="Basic and acidic residues" evidence="1">
    <location>
        <begin position="359"/>
        <end position="372"/>
    </location>
</feature>
<keyword evidence="4" id="KW-1185">Reference proteome</keyword>
<proteinExistence type="predicted"/>
<evidence type="ECO:0000256" key="1">
    <source>
        <dbReference type="SAM" id="MobiDB-lite"/>
    </source>
</evidence>
<dbReference type="Proteomes" id="UP000324897">
    <property type="component" value="Unassembled WGS sequence"/>
</dbReference>
<protein>
    <recommendedName>
        <fullName evidence="5">rRNA N-glycosidase</fullName>
    </recommendedName>
</protein>
<dbReference type="Gramene" id="TVT98152">
    <property type="protein sequence ID" value="TVT98152"/>
    <property type="gene ID" value="EJB05_56528"/>
</dbReference>
<evidence type="ECO:0008006" key="5">
    <source>
        <dbReference type="Google" id="ProtNLM"/>
    </source>
</evidence>
<organism evidence="3 4">
    <name type="scientific">Eragrostis curvula</name>
    <name type="common">weeping love grass</name>
    <dbReference type="NCBI Taxonomy" id="38414"/>
    <lineage>
        <taxon>Eukaryota</taxon>
        <taxon>Viridiplantae</taxon>
        <taxon>Streptophyta</taxon>
        <taxon>Embryophyta</taxon>
        <taxon>Tracheophyta</taxon>
        <taxon>Spermatophyta</taxon>
        <taxon>Magnoliopsida</taxon>
        <taxon>Liliopsida</taxon>
        <taxon>Poales</taxon>
        <taxon>Poaceae</taxon>
        <taxon>PACMAD clade</taxon>
        <taxon>Chloridoideae</taxon>
        <taxon>Eragrostideae</taxon>
        <taxon>Eragrostidinae</taxon>
        <taxon>Eragrostis</taxon>
    </lineage>
</organism>
<feature type="region of interest" description="Disordered" evidence="1">
    <location>
        <begin position="352"/>
        <end position="372"/>
    </location>
</feature>
<evidence type="ECO:0000313" key="2">
    <source>
        <dbReference type="EMBL" id="TVT98152.1"/>
    </source>
</evidence>
<sequence length="413" mass="47788">MAYQHISDEKIDSELKGLLQTDREKNICEKNIFEKWSPMMKRKFYEDLQISLPNPEEVCDLDAFKRKIFKLGPKDAIDVMDSCIFDTTHLHRIQDLYIVAISRYQAWQLAGTDKIHMFGSSDKTVFVTRGEGIFVFWVRYKHDDVGMVIDGQTGWVEGFITRVLNDDGSFTYGAAFQFKRDSNETEKGSSKDNSYIMTKNLAVIKGGGNYSRPVQEINLDPSDLQMAVYLLRNCNPNTHFDKNHRKACDILLLFGPEAAKNRAILQYTYDSLKVNSERRMIPAPLDATVIKYDKSSQSANDCLSGMGYKTVVGSPIRSLVQCIEIHPFIKRRTCFDTKFYLEDSQASYLKQKQAKKSSKVKETEEQRKDRERERRLKQGILFNDVRHSGLYPFKGLEIIYPPKPSELTKWYNY</sequence>
<dbReference type="AlphaFoldDB" id="A0A5J9UGM4"/>
<dbReference type="EMBL" id="RWGY01000888">
    <property type="protein sequence ID" value="TVT98152.1"/>
    <property type="molecule type" value="Genomic_DNA"/>
</dbReference>
<accession>A0A5J9UGM4</accession>
<name>A0A5J9UGM4_9POAL</name>
<gene>
    <name evidence="3" type="ORF">EJB05_32014</name>
    <name evidence="2" type="ORF">EJB05_56528</name>
</gene>
<comment type="caution">
    <text evidence="3">The sequence shown here is derived from an EMBL/GenBank/DDBJ whole genome shotgun (WGS) entry which is preliminary data.</text>
</comment>
<dbReference type="EMBL" id="RWGY01000026">
    <property type="protein sequence ID" value="TVU22328.1"/>
    <property type="molecule type" value="Genomic_DNA"/>
</dbReference>
<dbReference type="Gramene" id="TVU22328">
    <property type="protein sequence ID" value="TVU22328"/>
    <property type="gene ID" value="EJB05_32014"/>
</dbReference>
<evidence type="ECO:0000313" key="4">
    <source>
        <dbReference type="Proteomes" id="UP000324897"/>
    </source>
</evidence>